<evidence type="ECO:0000256" key="10">
    <source>
        <dbReference type="ARBA" id="ARBA00023163"/>
    </source>
</evidence>
<dbReference type="InterPro" id="IPR007167">
    <property type="entry name" value="Fe-transptr_FeoA-like"/>
</dbReference>
<dbReference type="Proteomes" id="UP001225761">
    <property type="component" value="Unassembled WGS sequence"/>
</dbReference>
<keyword evidence="5" id="KW-0963">Cytoplasm</keyword>
<gene>
    <name evidence="15" type="ORF">QM481_23595</name>
</gene>
<dbReference type="Gene3D" id="1.10.10.10">
    <property type="entry name" value="Winged helix-like DNA-binding domain superfamily/Winged helix DNA-binding domain"/>
    <property type="match status" value="1"/>
</dbReference>
<evidence type="ECO:0000256" key="8">
    <source>
        <dbReference type="ARBA" id="ARBA00023125"/>
    </source>
</evidence>
<dbReference type="PANTHER" id="PTHR33238:SF11">
    <property type="entry name" value="TRANSCRIPTIONAL REGULATOR MNTR"/>
    <property type="match status" value="1"/>
</dbReference>
<comment type="subunit">
    <text evidence="3">Homodimer.</text>
</comment>
<dbReference type="SUPFAM" id="SSF47979">
    <property type="entry name" value="Iron-dependent repressor protein, dimerization domain"/>
    <property type="match status" value="1"/>
</dbReference>
<evidence type="ECO:0000256" key="11">
    <source>
        <dbReference type="ARBA" id="ARBA00023211"/>
    </source>
</evidence>
<evidence type="ECO:0000256" key="13">
    <source>
        <dbReference type="ARBA" id="ARBA00032593"/>
    </source>
</evidence>
<comment type="function">
    <text evidence="12">In the presence of manganese, represses expression of mntH and mntS. Up-regulates expression of mntP.</text>
</comment>
<evidence type="ECO:0000256" key="4">
    <source>
        <dbReference type="ARBA" id="ARBA00022386"/>
    </source>
</evidence>
<dbReference type="InterPro" id="IPR022689">
    <property type="entry name" value="Iron_dep_repressor"/>
</dbReference>
<evidence type="ECO:0000313" key="15">
    <source>
        <dbReference type="EMBL" id="MDI9877546.1"/>
    </source>
</evidence>
<evidence type="ECO:0000256" key="12">
    <source>
        <dbReference type="ARBA" id="ARBA00025185"/>
    </source>
</evidence>
<keyword evidence="6" id="KW-0678">Repressor</keyword>
<proteinExistence type="inferred from homology"/>
<accession>A0ABT6Z8U2</accession>
<dbReference type="Pfam" id="PF04023">
    <property type="entry name" value="FeoA"/>
    <property type="match status" value="1"/>
</dbReference>
<keyword evidence="16" id="KW-1185">Reference proteome</keyword>
<comment type="caution">
    <text evidence="15">The sequence shown here is derived from an EMBL/GenBank/DDBJ whole genome shotgun (WGS) entry which is preliminary data.</text>
</comment>
<comment type="similarity">
    <text evidence="2">Belongs to the DtxR/MntR family.</text>
</comment>
<evidence type="ECO:0000256" key="9">
    <source>
        <dbReference type="ARBA" id="ARBA00023159"/>
    </source>
</evidence>
<evidence type="ECO:0000256" key="2">
    <source>
        <dbReference type="ARBA" id="ARBA00007871"/>
    </source>
</evidence>
<keyword evidence="9" id="KW-0010">Activator</keyword>
<organism evidence="15 16">
    <name type="scientific">Flectobacillus rivi</name>
    <dbReference type="NCBI Taxonomy" id="2984209"/>
    <lineage>
        <taxon>Bacteria</taxon>
        <taxon>Pseudomonadati</taxon>
        <taxon>Bacteroidota</taxon>
        <taxon>Cytophagia</taxon>
        <taxon>Cytophagales</taxon>
        <taxon>Flectobacillaceae</taxon>
        <taxon>Flectobacillus</taxon>
    </lineage>
</organism>
<dbReference type="Pfam" id="PF01325">
    <property type="entry name" value="Fe_dep_repress"/>
    <property type="match status" value="1"/>
</dbReference>
<dbReference type="RefSeq" id="WP_205690939.1">
    <property type="nucleotide sequence ID" value="NZ_JASHIE010000022.1"/>
</dbReference>
<dbReference type="InterPro" id="IPR001367">
    <property type="entry name" value="Fe_dep_repressor"/>
</dbReference>
<reference evidence="15 16" key="1">
    <citation type="submission" date="2023-05" db="EMBL/GenBank/DDBJ databases">
        <title>Novel species of genus Flectobacillus isolated from stream in China.</title>
        <authorList>
            <person name="Lu H."/>
        </authorList>
    </citation>
    <scope>NUCLEOTIDE SEQUENCE [LARGE SCALE GENOMIC DNA]</scope>
    <source>
        <strain evidence="15 16">LFS242W</strain>
    </source>
</reference>
<dbReference type="Gene3D" id="1.10.60.10">
    <property type="entry name" value="Iron dependent repressor, metal binding and dimerisation domain"/>
    <property type="match status" value="1"/>
</dbReference>
<evidence type="ECO:0000313" key="16">
    <source>
        <dbReference type="Proteomes" id="UP001225761"/>
    </source>
</evidence>
<dbReference type="InterPro" id="IPR036421">
    <property type="entry name" value="Fe_dep_repressor_sf"/>
</dbReference>
<evidence type="ECO:0000256" key="3">
    <source>
        <dbReference type="ARBA" id="ARBA00011738"/>
    </source>
</evidence>
<evidence type="ECO:0000256" key="1">
    <source>
        <dbReference type="ARBA" id="ARBA00004496"/>
    </source>
</evidence>
<comment type="subcellular location">
    <subcellularLocation>
        <location evidence="1">Cytoplasm</location>
    </subcellularLocation>
</comment>
<keyword evidence="11" id="KW-0464">Manganese</keyword>
<protein>
    <recommendedName>
        <fullName evidence="4">Transcriptional regulator MntR</fullName>
    </recommendedName>
    <alternativeName>
        <fullName evidence="13">Manganese transport regulator</fullName>
    </alternativeName>
</protein>
<dbReference type="PANTHER" id="PTHR33238">
    <property type="entry name" value="IRON (METAL) DEPENDENT REPRESSOR, DTXR FAMILY"/>
    <property type="match status" value="1"/>
</dbReference>
<sequence>MQITSFTEENYLKIIYKLSAETDADISTNAVAELTQTKAASVSDMLRKLSEKHLVNYQKYQGVRLTEAGEQVALKVIRKHRLWEVFLVEKLGFNWDEVHDIAEQLEHIDSEELVEKLDEFLGFPKFDPHGDPIPDPNGRMPKLTYQNLSEVKQGERVLMMGVSEHSSAFLQYVAKLGISLGSELYILEINDFDKSLSVQIAQANPQFMSHEVAKNLLVKVVK</sequence>
<evidence type="ECO:0000256" key="6">
    <source>
        <dbReference type="ARBA" id="ARBA00022491"/>
    </source>
</evidence>
<dbReference type="InterPro" id="IPR022687">
    <property type="entry name" value="HTH_DTXR"/>
</dbReference>
<dbReference type="InterPro" id="IPR036390">
    <property type="entry name" value="WH_DNA-bd_sf"/>
</dbReference>
<evidence type="ECO:0000256" key="5">
    <source>
        <dbReference type="ARBA" id="ARBA00022490"/>
    </source>
</evidence>
<name>A0ABT6Z8U2_9BACT</name>
<keyword evidence="7" id="KW-0805">Transcription regulation</keyword>
<dbReference type="Gene3D" id="2.30.30.90">
    <property type="match status" value="1"/>
</dbReference>
<keyword evidence="10" id="KW-0804">Transcription</keyword>
<dbReference type="Pfam" id="PF02742">
    <property type="entry name" value="Fe_dep_repr_C"/>
    <property type="match status" value="1"/>
</dbReference>
<dbReference type="PROSITE" id="PS50944">
    <property type="entry name" value="HTH_DTXR"/>
    <property type="match status" value="1"/>
</dbReference>
<dbReference type="InterPro" id="IPR038157">
    <property type="entry name" value="FeoA_core_dom"/>
</dbReference>
<feature type="domain" description="HTH dtxR-type" evidence="14">
    <location>
        <begin position="1"/>
        <end position="66"/>
    </location>
</feature>
<dbReference type="EMBL" id="JASHIE010000022">
    <property type="protein sequence ID" value="MDI9877546.1"/>
    <property type="molecule type" value="Genomic_DNA"/>
</dbReference>
<dbReference type="SUPFAM" id="SSF46785">
    <property type="entry name" value="Winged helix' DNA-binding domain"/>
    <property type="match status" value="1"/>
</dbReference>
<dbReference type="InterPro" id="IPR050536">
    <property type="entry name" value="DtxR_MntR_Metal-Reg"/>
</dbReference>
<dbReference type="SMART" id="SM00529">
    <property type="entry name" value="HTH_DTXR"/>
    <property type="match status" value="1"/>
</dbReference>
<evidence type="ECO:0000256" key="7">
    <source>
        <dbReference type="ARBA" id="ARBA00023015"/>
    </source>
</evidence>
<evidence type="ECO:0000259" key="14">
    <source>
        <dbReference type="PROSITE" id="PS50944"/>
    </source>
</evidence>
<dbReference type="InterPro" id="IPR036388">
    <property type="entry name" value="WH-like_DNA-bd_sf"/>
</dbReference>
<keyword evidence="8" id="KW-0238">DNA-binding</keyword>